<dbReference type="Gene3D" id="3.40.50.300">
    <property type="entry name" value="P-loop containing nucleotide triphosphate hydrolases"/>
    <property type="match status" value="1"/>
</dbReference>
<proteinExistence type="predicted"/>
<reference evidence="5 6" key="1">
    <citation type="submission" date="2019-03" db="EMBL/GenBank/DDBJ databases">
        <title>Genomic Encyclopedia of Type Strains, Phase IV (KMG-IV): sequencing the most valuable type-strain genomes for metagenomic binning, comparative biology and taxonomic classification.</title>
        <authorList>
            <person name="Goeker M."/>
        </authorList>
    </citation>
    <scope>NUCLEOTIDE SEQUENCE [LARGE SCALE GENOMIC DNA]</scope>
    <source>
        <strain evidence="5 6">DSM 25488</strain>
    </source>
</reference>
<evidence type="ECO:0000259" key="3">
    <source>
        <dbReference type="PROSITE" id="PS51192"/>
    </source>
</evidence>
<dbReference type="RefSeq" id="WP_099018920.1">
    <property type="nucleotide sequence ID" value="NZ_NIHB01000002.1"/>
</dbReference>
<evidence type="ECO:0000313" key="6">
    <source>
        <dbReference type="Proteomes" id="UP000295724"/>
    </source>
</evidence>
<dbReference type="SMART" id="SM00490">
    <property type="entry name" value="HELICc"/>
    <property type="match status" value="1"/>
</dbReference>
<keyword evidence="2" id="KW-0347">Helicase</keyword>
<name>A0A4R6XGZ4_9GAMM</name>
<keyword evidence="2" id="KW-0547">Nucleotide-binding</keyword>
<dbReference type="GO" id="GO:0016787">
    <property type="term" value="F:hydrolase activity"/>
    <property type="evidence" value="ECO:0007669"/>
    <property type="project" value="UniProtKB-KW"/>
</dbReference>
<keyword evidence="1" id="KW-0378">Hydrolase</keyword>
<dbReference type="CDD" id="cd18793">
    <property type="entry name" value="SF2_C_SNF"/>
    <property type="match status" value="1"/>
</dbReference>
<dbReference type="GO" id="GO:0005524">
    <property type="term" value="F:ATP binding"/>
    <property type="evidence" value="ECO:0007669"/>
    <property type="project" value="InterPro"/>
</dbReference>
<evidence type="ECO:0000256" key="1">
    <source>
        <dbReference type="ARBA" id="ARBA00022801"/>
    </source>
</evidence>
<keyword evidence="2" id="KW-0067">ATP-binding</keyword>
<sequence length="1033" mass="118056">MLKTPISFKGPLGQLEKIFDEKDVFKAFKLLEDDSISHWRFNEESQISYATFLTTTGEALPMVMAWPIQADQIGTCQCPVQGVCDHLIALAMYNKSRLDLLPPFTQQVRALKNITQTFAHWLNQQTHDPFPAMARHRVIYVFNENEDGQFTVDLFKGYLSQEDQYSVKSKIDSSLIFKKSLPKFVSLLDQHVFHQMNQFALLKTHRFAITAEHEALLLSMLKTNRCFWRACYRPPLLLDTVSVKPKRYYSQVTKTLFFVPAENKFIQQIKSEVNQTVTPVTANQSIRPKLSLTTTWQELNWQPEFGERIDWAAMTFVTENVVFKLADVSKGKVVLDSASLEQVAGFCYQVEKLASIHAKYEQPISQGFDINDRYIPAPFTAVAPMLLALKKRNWLIEIDDSYRLNNERVDRLYIQVDQQTNKASNNNRLGWFDVEVGVKLGDQSINILPYLVKAIKTGQFDSVKEDLLIKLDTGQLIDMPKSKILQILSTLNELYDEKQLNQEDKLSLNQHQLIRLAEIQKDSAETATHILKDIQWLGSDALKLKTQQLNTIKALPEIEAPQGLRATLRPYQLTGLAWLRFLHDNDFHGILADDMGLGKTLQVLAHFLALKNQNLLDAPVMVVAPTSLLGNWLAEMNKFTPQLNAVILTGQHRKQHYEVLDEYDVVITSYGVMSRDYAEISQTVWHTVVLDEAQAIKNRKTQVAKTVKLISAKHRLCLSGTPMENHLGEIWSLFDFLMPGFLSSEKIFQKLYQWPVEKEQNREQLMALQSRLAPFILRRTKSAVAKELPDKTEIVKLIELTDAQADVYESIRITMNDEILKAVKNQQNNQILIGNALLRLRQVCCHPSLLKLNSVVDKADSAKLNWLTMVLPNLIEEGRRVLIFSSFTSMLKIIADNLDELNIEYFKLTGKTPSHKRTARIDAFQQGDKPVFLISLKAGGAGINLTAADTVIHFDPWWNPAAELQASDRAHRIGQDKQVFVYKLITHGTVEEKIHNLQKHKQELADNLLSQTSHINEILGKHQWQELLSPIKD</sequence>
<dbReference type="InterPro" id="IPR049730">
    <property type="entry name" value="SNF2/RAD54-like_C"/>
</dbReference>
<keyword evidence="6" id="KW-1185">Reference proteome</keyword>
<dbReference type="CDD" id="cd18012">
    <property type="entry name" value="DEXQc_arch_SWI2_SNF2"/>
    <property type="match status" value="1"/>
</dbReference>
<keyword evidence="5" id="KW-0418">Kinase</keyword>
<dbReference type="OrthoDB" id="9760715at2"/>
<dbReference type="EMBL" id="SNZB01000006">
    <property type="protein sequence ID" value="TDR17559.1"/>
    <property type="molecule type" value="Genomic_DNA"/>
</dbReference>
<evidence type="ECO:0000259" key="4">
    <source>
        <dbReference type="PROSITE" id="PS51194"/>
    </source>
</evidence>
<dbReference type="GO" id="GO:0004674">
    <property type="term" value="F:protein serine/threonine kinase activity"/>
    <property type="evidence" value="ECO:0007669"/>
    <property type="project" value="UniProtKB-KW"/>
</dbReference>
<dbReference type="PROSITE" id="PS51194">
    <property type="entry name" value="HELICASE_CTER"/>
    <property type="match status" value="1"/>
</dbReference>
<comment type="caution">
    <text evidence="5">The sequence shown here is derived from an EMBL/GenBank/DDBJ whole genome shotgun (WGS) entry which is preliminary data.</text>
</comment>
<dbReference type="InterPro" id="IPR027417">
    <property type="entry name" value="P-loop_NTPase"/>
</dbReference>
<dbReference type="GO" id="GO:0004386">
    <property type="term" value="F:helicase activity"/>
    <property type="evidence" value="ECO:0007669"/>
    <property type="project" value="UniProtKB-KW"/>
</dbReference>
<dbReference type="InterPro" id="IPR000330">
    <property type="entry name" value="SNF2_N"/>
</dbReference>
<accession>A0A4R6XGZ4</accession>
<feature type="domain" description="Helicase C-terminal" evidence="4">
    <location>
        <begin position="866"/>
        <end position="1019"/>
    </location>
</feature>
<dbReference type="Pfam" id="PF00176">
    <property type="entry name" value="SNF2-rel_dom"/>
    <property type="match status" value="1"/>
</dbReference>
<dbReference type="AlphaFoldDB" id="A0A4R6XGZ4"/>
<evidence type="ECO:0000313" key="5">
    <source>
        <dbReference type="EMBL" id="TDR17559.1"/>
    </source>
</evidence>
<gene>
    <name evidence="5" type="ORF">C8D91_2618</name>
</gene>
<evidence type="ECO:0000256" key="2">
    <source>
        <dbReference type="ARBA" id="ARBA00022806"/>
    </source>
</evidence>
<dbReference type="PANTHER" id="PTHR10799">
    <property type="entry name" value="SNF2/RAD54 HELICASE FAMILY"/>
    <property type="match status" value="1"/>
</dbReference>
<dbReference type="Pfam" id="PF00271">
    <property type="entry name" value="Helicase_C"/>
    <property type="match status" value="1"/>
</dbReference>
<keyword evidence="5" id="KW-0808">Transferase</keyword>
<protein>
    <submittedName>
        <fullName evidence="5">Non-specific serine/threonine protein kinase</fullName>
    </submittedName>
</protein>
<dbReference type="Proteomes" id="UP000295724">
    <property type="component" value="Unassembled WGS sequence"/>
</dbReference>
<dbReference type="InterPro" id="IPR014001">
    <property type="entry name" value="Helicase_ATP-bd"/>
</dbReference>
<dbReference type="Gene3D" id="3.40.50.10810">
    <property type="entry name" value="Tandem AAA-ATPase domain"/>
    <property type="match status" value="1"/>
</dbReference>
<feature type="domain" description="Helicase ATP-binding" evidence="3">
    <location>
        <begin position="580"/>
        <end position="740"/>
    </location>
</feature>
<dbReference type="PROSITE" id="PS51192">
    <property type="entry name" value="HELICASE_ATP_BIND_1"/>
    <property type="match status" value="1"/>
</dbReference>
<keyword evidence="5" id="KW-0723">Serine/threonine-protein kinase</keyword>
<dbReference type="SUPFAM" id="SSF52540">
    <property type="entry name" value="P-loop containing nucleoside triphosphate hydrolases"/>
    <property type="match status" value="2"/>
</dbReference>
<dbReference type="InterPro" id="IPR038718">
    <property type="entry name" value="SNF2-like_sf"/>
</dbReference>
<organism evidence="5 6">
    <name type="scientific">Marinicella litoralis</name>
    <dbReference type="NCBI Taxonomy" id="644220"/>
    <lineage>
        <taxon>Bacteria</taxon>
        <taxon>Pseudomonadati</taxon>
        <taxon>Pseudomonadota</taxon>
        <taxon>Gammaproteobacteria</taxon>
        <taxon>Lysobacterales</taxon>
        <taxon>Marinicellaceae</taxon>
        <taxon>Marinicella</taxon>
    </lineage>
</organism>
<dbReference type="InterPro" id="IPR001650">
    <property type="entry name" value="Helicase_C-like"/>
</dbReference>
<dbReference type="SMART" id="SM00487">
    <property type="entry name" value="DEXDc"/>
    <property type="match status" value="1"/>
</dbReference>